<evidence type="ECO:0000313" key="10">
    <source>
        <dbReference type="Proteomes" id="UP001649381"/>
    </source>
</evidence>
<keyword evidence="2" id="KW-1003">Cell membrane</keyword>
<name>A0ABS9GWG1_9BACL</name>
<comment type="subcellular location">
    <subcellularLocation>
        <location evidence="1">Cell membrane</location>
    </subcellularLocation>
</comment>
<dbReference type="InterPro" id="IPR022781">
    <property type="entry name" value="Flagellar_biosynth_FliO"/>
</dbReference>
<keyword evidence="8" id="KW-0732">Signal</keyword>
<keyword evidence="3 7" id="KW-0812">Transmembrane</keyword>
<evidence type="ECO:0000313" key="9">
    <source>
        <dbReference type="EMBL" id="MCF6137119.1"/>
    </source>
</evidence>
<evidence type="ECO:0000256" key="4">
    <source>
        <dbReference type="ARBA" id="ARBA00022989"/>
    </source>
</evidence>
<keyword evidence="9" id="KW-0282">Flagellum</keyword>
<feature type="signal peptide" evidence="8">
    <location>
        <begin position="1"/>
        <end position="25"/>
    </location>
</feature>
<dbReference type="RefSeq" id="WP_236332439.1">
    <property type="nucleotide sequence ID" value="NZ_JAKIJS010000001.1"/>
</dbReference>
<comment type="caution">
    <text evidence="9">The sequence shown here is derived from an EMBL/GenBank/DDBJ whole genome shotgun (WGS) entry which is preliminary data.</text>
</comment>
<evidence type="ECO:0000256" key="7">
    <source>
        <dbReference type="SAM" id="Phobius"/>
    </source>
</evidence>
<keyword evidence="9" id="KW-0969">Cilium</keyword>
<feature type="region of interest" description="Disordered" evidence="6">
    <location>
        <begin position="45"/>
        <end position="65"/>
    </location>
</feature>
<protein>
    <submittedName>
        <fullName evidence="9">Flagellar biosynthetic protein FliO</fullName>
    </submittedName>
</protein>
<feature type="chain" id="PRO_5046545586" evidence="8">
    <location>
        <begin position="26"/>
        <end position="220"/>
    </location>
</feature>
<evidence type="ECO:0000256" key="6">
    <source>
        <dbReference type="SAM" id="MobiDB-lite"/>
    </source>
</evidence>
<gene>
    <name evidence="9" type="ORF">L2716_05195</name>
</gene>
<feature type="compositionally biased region" description="Basic and acidic residues" evidence="6">
    <location>
        <begin position="45"/>
        <end position="56"/>
    </location>
</feature>
<dbReference type="EMBL" id="JAKIJS010000001">
    <property type="protein sequence ID" value="MCF6137119.1"/>
    <property type="molecule type" value="Genomic_DNA"/>
</dbReference>
<evidence type="ECO:0000256" key="2">
    <source>
        <dbReference type="ARBA" id="ARBA00022475"/>
    </source>
</evidence>
<proteinExistence type="predicted"/>
<feature type="transmembrane region" description="Helical" evidence="7">
    <location>
        <begin position="77"/>
        <end position="95"/>
    </location>
</feature>
<reference evidence="9 10" key="1">
    <citation type="submission" date="2022-01" db="EMBL/GenBank/DDBJ databases">
        <title>Alkalihalobacillus sp. EGI L200015, a novel bacterium isolated from a salt lake sediment.</title>
        <authorList>
            <person name="Gao L."/>
            <person name="Fang B.-Z."/>
            <person name="Li W.-J."/>
        </authorList>
    </citation>
    <scope>NUCLEOTIDE SEQUENCE [LARGE SCALE GENOMIC DNA]</scope>
    <source>
        <strain evidence="9 10">KCTC 12718</strain>
    </source>
</reference>
<organism evidence="9 10">
    <name type="scientific">Pseudalkalibacillus berkeleyi</name>
    <dbReference type="NCBI Taxonomy" id="1069813"/>
    <lineage>
        <taxon>Bacteria</taxon>
        <taxon>Bacillati</taxon>
        <taxon>Bacillota</taxon>
        <taxon>Bacilli</taxon>
        <taxon>Bacillales</taxon>
        <taxon>Fictibacillaceae</taxon>
        <taxon>Pseudalkalibacillus</taxon>
    </lineage>
</organism>
<evidence type="ECO:0000256" key="1">
    <source>
        <dbReference type="ARBA" id="ARBA00004236"/>
    </source>
</evidence>
<keyword evidence="5 7" id="KW-0472">Membrane</keyword>
<evidence type="ECO:0000256" key="8">
    <source>
        <dbReference type="SAM" id="SignalP"/>
    </source>
</evidence>
<sequence>MSCKIWTSVLLVIAVLSGGPTYIYANTNDAPEDCKTVAECVPKETKDDSSKEHQEQQEQPQLKQSSDVSTVGTTLKVLFALAFVVALLIIILKLLHKRTQVIQQGKGIQTLGGAMLGNQRSVQLVKIGKRILVVGVGDNVELIKEIEDPDEIATFMQMNEGISNRAVESEGLSSWINKLLTKQDGSRNSDFKQILNKQLADSKKNRKSILESLRKGQDND</sequence>
<dbReference type="Pfam" id="PF04347">
    <property type="entry name" value="FliO"/>
    <property type="match status" value="1"/>
</dbReference>
<evidence type="ECO:0000256" key="5">
    <source>
        <dbReference type="ARBA" id="ARBA00023136"/>
    </source>
</evidence>
<accession>A0ABS9GWG1</accession>
<keyword evidence="4 7" id="KW-1133">Transmembrane helix</keyword>
<keyword evidence="9" id="KW-0966">Cell projection</keyword>
<keyword evidence="10" id="KW-1185">Reference proteome</keyword>
<evidence type="ECO:0000256" key="3">
    <source>
        <dbReference type="ARBA" id="ARBA00022692"/>
    </source>
</evidence>
<dbReference type="Proteomes" id="UP001649381">
    <property type="component" value="Unassembled WGS sequence"/>
</dbReference>